<proteinExistence type="predicted"/>
<organism evidence="3 4">
    <name type="scientific">Ensete ventricosum</name>
    <name type="common">Abyssinian banana</name>
    <name type="synonym">Musa ensete</name>
    <dbReference type="NCBI Taxonomy" id="4639"/>
    <lineage>
        <taxon>Eukaryota</taxon>
        <taxon>Viridiplantae</taxon>
        <taxon>Streptophyta</taxon>
        <taxon>Embryophyta</taxon>
        <taxon>Tracheophyta</taxon>
        <taxon>Spermatophyta</taxon>
        <taxon>Magnoliopsida</taxon>
        <taxon>Liliopsida</taxon>
        <taxon>Zingiberales</taxon>
        <taxon>Musaceae</taxon>
        <taxon>Ensete</taxon>
    </lineage>
</organism>
<accession>A0A426ZRY7</accession>
<dbReference type="AlphaFoldDB" id="A0A426ZRY7"/>
<protein>
    <recommendedName>
        <fullName evidence="2">Retrotransposon gag domain-containing protein</fullName>
    </recommendedName>
</protein>
<dbReference type="EMBL" id="AMZH03005298">
    <property type="protein sequence ID" value="RRT66777.1"/>
    <property type="molecule type" value="Genomic_DNA"/>
</dbReference>
<evidence type="ECO:0000313" key="4">
    <source>
        <dbReference type="Proteomes" id="UP000287651"/>
    </source>
</evidence>
<dbReference type="PANTHER" id="PTHR33223:SF10">
    <property type="entry name" value="AMINOTRANSFERASE-LIKE PLANT MOBILE DOMAIN-CONTAINING PROTEIN"/>
    <property type="match status" value="1"/>
</dbReference>
<evidence type="ECO:0000259" key="2">
    <source>
        <dbReference type="Pfam" id="PF03732"/>
    </source>
</evidence>
<name>A0A426ZRY7_ENSVE</name>
<comment type="caution">
    <text evidence="3">The sequence shown here is derived from an EMBL/GenBank/DDBJ whole genome shotgun (WGS) entry which is preliminary data.</text>
</comment>
<dbReference type="PANTHER" id="PTHR33223">
    <property type="entry name" value="CCHC-TYPE DOMAIN-CONTAINING PROTEIN"/>
    <property type="match status" value="1"/>
</dbReference>
<feature type="region of interest" description="Disordered" evidence="1">
    <location>
        <begin position="179"/>
        <end position="224"/>
    </location>
</feature>
<dbReference type="Proteomes" id="UP000287651">
    <property type="component" value="Unassembled WGS sequence"/>
</dbReference>
<reference evidence="3 4" key="1">
    <citation type="journal article" date="2014" name="Agronomy (Basel)">
        <title>A Draft Genome Sequence for Ensete ventricosum, the Drought-Tolerant Tree Against Hunger.</title>
        <authorList>
            <person name="Harrison J."/>
            <person name="Moore K.A."/>
            <person name="Paszkiewicz K."/>
            <person name="Jones T."/>
            <person name="Grant M."/>
            <person name="Ambacheew D."/>
            <person name="Muzemil S."/>
            <person name="Studholme D.J."/>
        </authorList>
    </citation>
    <scope>NUCLEOTIDE SEQUENCE [LARGE SCALE GENOMIC DNA]</scope>
</reference>
<gene>
    <name evidence="3" type="ORF">B296_00039912</name>
</gene>
<evidence type="ECO:0000313" key="3">
    <source>
        <dbReference type="EMBL" id="RRT66777.1"/>
    </source>
</evidence>
<feature type="domain" description="Retrotransposon gag" evidence="2">
    <location>
        <begin position="15"/>
        <end position="82"/>
    </location>
</feature>
<dbReference type="Pfam" id="PF03732">
    <property type="entry name" value="Retrotrans_gag"/>
    <property type="match status" value="1"/>
</dbReference>
<evidence type="ECO:0000256" key="1">
    <source>
        <dbReference type="SAM" id="MobiDB-lite"/>
    </source>
</evidence>
<dbReference type="InterPro" id="IPR005162">
    <property type="entry name" value="Retrotrans_gag_dom"/>
</dbReference>
<sequence>MALYDTSDALICWVIPTTLRGVAQGWYRRLPPTSIHSFDQLAREFEVNFLASSPPKPITASLLGMRQREDKPLDPYLARFTREIGAILDVHPSLVIQIREKGLLKAPNPMRNPGCDRGHYYRFHHDYEHDTKECHDLKNQIEDLECQGHLDHFVRRLCELSLHPKGTIEKQIDVIVGSPTVGDDNSSPRRACAHVEVQKRPHVRSNPEITFESESEYPDHDDAW</sequence>